<dbReference type="InParanoid" id="B5Y484"/>
<dbReference type="GeneID" id="7204458"/>
<evidence type="ECO:0000313" key="3">
    <source>
        <dbReference type="Proteomes" id="UP000000759"/>
    </source>
</evidence>
<keyword evidence="3" id="KW-1185">Reference proteome</keyword>
<dbReference type="AlphaFoldDB" id="B5Y484"/>
<feature type="compositionally biased region" description="Polar residues" evidence="1">
    <location>
        <begin position="35"/>
        <end position="57"/>
    </location>
</feature>
<dbReference type="EMBL" id="CP001141">
    <property type="protein sequence ID" value="ACI65264.1"/>
    <property type="molecule type" value="Genomic_DNA"/>
</dbReference>
<organism evidence="2 3">
    <name type="scientific">Phaeodactylum tricornutum (strain CCAP 1055/1)</name>
    <dbReference type="NCBI Taxonomy" id="556484"/>
    <lineage>
        <taxon>Eukaryota</taxon>
        <taxon>Sar</taxon>
        <taxon>Stramenopiles</taxon>
        <taxon>Ochrophyta</taxon>
        <taxon>Bacillariophyta</taxon>
        <taxon>Bacillariophyceae</taxon>
        <taxon>Bacillariophycidae</taxon>
        <taxon>Naviculales</taxon>
        <taxon>Phaeodactylaceae</taxon>
        <taxon>Phaeodactylum</taxon>
    </lineage>
</organism>
<dbReference type="HOGENOM" id="CLU_1075449_0_0_1"/>
<proteinExistence type="predicted"/>
<gene>
    <name evidence="2" type="ORF">PHATR_36993</name>
</gene>
<feature type="compositionally biased region" description="Basic and acidic residues" evidence="1">
    <location>
        <begin position="17"/>
        <end position="30"/>
    </location>
</feature>
<feature type="compositionally biased region" description="Basic residues" evidence="1">
    <location>
        <begin position="179"/>
        <end position="189"/>
    </location>
</feature>
<dbReference type="OrthoDB" id="44170at2759"/>
<reference evidence="3" key="2">
    <citation type="submission" date="2008-08" db="EMBL/GenBank/DDBJ databases">
        <authorList>
            <consortium name="Diatom Consortium"/>
            <person name="Grigoriev I."/>
            <person name="Grimwood J."/>
            <person name="Kuo A."/>
            <person name="Otillar R.P."/>
            <person name="Salamov A."/>
            <person name="Detter J.C."/>
            <person name="Lindquist E."/>
            <person name="Shapiro H."/>
            <person name="Lucas S."/>
            <person name="Glavina del Rio T."/>
            <person name="Pitluck S."/>
            <person name="Rokhsar D."/>
            <person name="Bowler C."/>
        </authorList>
    </citation>
    <scope>GENOME REANNOTATION</scope>
    <source>
        <strain evidence="3">CCAP 1055/1</strain>
    </source>
</reference>
<feature type="region of interest" description="Disordered" evidence="1">
    <location>
        <begin position="143"/>
        <end position="231"/>
    </location>
</feature>
<sequence>MSAQYMFETSSTTYAFHDSKTHNSRRVRDEDPTDGNGSLTYSAASSVNSGKGESTDSSFADVLRGLDVQESKEIAAYLEQRLSRREDRSVAESFAYSANVDSLAYSTDADTHGRSIATDGETKLHGTDYLGSITGHSQFSEAKYADDTTERQDSDVPISSPDGDDDILFAPAEHFDSVKRRKKEKRAARKAQSATLTPPSTNSSLRPVPVSAESRQGTPPTSRPPKREEIHKATEEEHVWYAKWWMLCFPDMNQMTPKR</sequence>
<feature type="compositionally biased region" description="Polar residues" evidence="1">
    <location>
        <begin position="192"/>
        <end position="205"/>
    </location>
</feature>
<dbReference type="RefSeq" id="XP_002185794.1">
    <property type="nucleotide sequence ID" value="XM_002185758.1"/>
</dbReference>
<evidence type="ECO:0000256" key="1">
    <source>
        <dbReference type="SAM" id="MobiDB-lite"/>
    </source>
</evidence>
<dbReference type="KEGG" id="pti:PHATR_36993"/>
<protein>
    <submittedName>
        <fullName evidence="2">Uncharacterized protein</fullName>
    </submittedName>
</protein>
<evidence type="ECO:0000313" key="2">
    <source>
        <dbReference type="EMBL" id="ACI65264.1"/>
    </source>
</evidence>
<reference evidence="2 3" key="1">
    <citation type="journal article" date="2008" name="Nature">
        <title>The Phaeodactylum genome reveals the evolutionary history of diatom genomes.</title>
        <authorList>
            <person name="Bowler C."/>
            <person name="Allen A.E."/>
            <person name="Badger J.H."/>
            <person name="Grimwood J."/>
            <person name="Jabbari K."/>
            <person name="Kuo A."/>
            <person name="Maheswari U."/>
            <person name="Martens C."/>
            <person name="Maumus F."/>
            <person name="Otillar R.P."/>
            <person name="Rayko E."/>
            <person name="Salamov A."/>
            <person name="Vandepoele K."/>
            <person name="Beszteri B."/>
            <person name="Gruber A."/>
            <person name="Heijde M."/>
            <person name="Katinka M."/>
            <person name="Mock T."/>
            <person name="Valentin K."/>
            <person name="Verret F."/>
            <person name="Berges J.A."/>
            <person name="Brownlee C."/>
            <person name="Cadoret J.P."/>
            <person name="Chiovitti A."/>
            <person name="Choi C.J."/>
            <person name="Coesel S."/>
            <person name="De Martino A."/>
            <person name="Detter J.C."/>
            <person name="Durkin C."/>
            <person name="Falciatore A."/>
            <person name="Fournet J."/>
            <person name="Haruta M."/>
            <person name="Huysman M.J."/>
            <person name="Jenkins B.D."/>
            <person name="Jiroutova K."/>
            <person name="Jorgensen R.E."/>
            <person name="Joubert Y."/>
            <person name="Kaplan A."/>
            <person name="Kroger N."/>
            <person name="Kroth P.G."/>
            <person name="La Roche J."/>
            <person name="Lindquist E."/>
            <person name="Lommer M."/>
            <person name="Martin-Jezequel V."/>
            <person name="Lopez P.J."/>
            <person name="Lucas S."/>
            <person name="Mangogna M."/>
            <person name="McGinnis K."/>
            <person name="Medlin L.K."/>
            <person name="Montsant A."/>
            <person name="Oudot-Le Secq M.P."/>
            <person name="Napoli C."/>
            <person name="Obornik M."/>
            <person name="Parker M.S."/>
            <person name="Petit J.L."/>
            <person name="Porcel B.M."/>
            <person name="Poulsen N."/>
            <person name="Robison M."/>
            <person name="Rychlewski L."/>
            <person name="Rynearson T.A."/>
            <person name="Schmutz J."/>
            <person name="Shapiro H."/>
            <person name="Siaut M."/>
            <person name="Stanley M."/>
            <person name="Sussman M.R."/>
            <person name="Taylor A.R."/>
            <person name="Vardi A."/>
            <person name="von Dassow P."/>
            <person name="Vyverman W."/>
            <person name="Willis A."/>
            <person name="Wyrwicz L.S."/>
            <person name="Rokhsar D.S."/>
            <person name="Weissenbach J."/>
            <person name="Armbrust E.V."/>
            <person name="Green B.R."/>
            <person name="Van de Peer Y."/>
            <person name="Grigoriev I.V."/>
        </authorList>
    </citation>
    <scope>NUCLEOTIDE SEQUENCE [LARGE SCALE GENOMIC DNA]</scope>
    <source>
        <strain evidence="2 3">CCAP 1055/1</strain>
    </source>
</reference>
<feature type="compositionally biased region" description="Basic and acidic residues" evidence="1">
    <location>
        <begin position="143"/>
        <end position="154"/>
    </location>
</feature>
<dbReference type="Proteomes" id="UP000000759">
    <property type="component" value="Chromosome 11"/>
</dbReference>
<name>B5Y484_PHATC</name>
<dbReference type="PaxDb" id="2850-Phatr36993"/>
<accession>B5Y484</accession>
<feature type="region of interest" description="Disordered" evidence="1">
    <location>
        <begin position="17"/>
        <end position="57"/>
    </location>
</feature>